<dbReference type="PANTHER" id="PTHR40076">
    <property type="entry name" value="MEMBRANE PROTEIN-RELATED"/>
    <property type="match status" value="1"/>
</dbReference>
<feature type="transmembrane region" description="Helical" evidence="1">
    <location>
        <begin position="66"/>
        <end position="93"/>
    </location>
</feature>
<comment type="caution">
    <text evidence="2">The sequence shown here is derived from an EMBL/GenBank/DDBJ whole genome shotgun (WGS) entry which is preliminary data.</text>
</comment>
<reference evidence="2" key="1">
    <citation type="submission" date="2018-10" db="EMBL/GenBank/DDBJ databases">
        <title>Schaedlerella arabinophila gen. nov. sp. nov., isolated from the mouse intestinal tract and comparative analysis with the genome of the closely related altered Schaedler flora strain ASF502.</title>
        <authorList>
            <person name="Miyake S."/>
            <person name="Soh M."/>
            <person name="Seedorf H."/>
        </authorList>
    </citation>
    <scope>NUCLEOTIDE SEQUENCE [LARGE SCALE GENOMIC DNA]</scope>
    <source>
        <strain evidence="2">DSM 106076</strain>
    </source>
</reference>
<keyword evidence="1" id="KW-0472">Membrane</keyword>
<organism evidence="2 3">
    <name type="scientific">Schaedlerella arabinosiphila</name>
    <dbReference type="NCBI Taxonomy" id="2044587"/>
    <lineage>
        <taxon>Bacteria</taxon>
        <taxon>Bacillati</taxon>
        <taxon>Bacillota</taxon>
        <taxon>Clostridia</taxon>
        <taxon>Lachnospirales</taxon>
        <taxon>Lachnospiraceae</taxon>
        <taxon>Schaedlerella</taxon>
    </lineage>
</organism>
<dbReference type="InterPro" id="IPR010380">
    <property type="entry name" value="DUF975"/>
</dbReference>
<feature type="transmembrane region" description="Helical" evidence="1">
    <location>
        <begin position="20"/>
        <end position="38"/>
    </location>
</feature>
<feature type="transmembrane region" description="Helical" evidence="1">
    <location>
        <begin position="130"/>
        <end position="154"/>
    </location>
</feature>
<gene>
    <name evidence="2" type="ORF">EBB54_07765</name>
</gene>
<sequence>MWNRMDLKMRGKLAFTRNYWSSVVVALVMALFIGSSYSRYTSRATDAFDFAQSGHYGYHMSSSESIAAAMFALVAAAVVGIISIFFMILKIFVGNLLLVGGSRFFIDNQTGTPGAGVLGSAFQSGQYGNIVVTMFLKGLFLGLWSLLFVVPGIIKHYEYLMIPYILAENPGMDRREAFAISKRMMMGQKWNVFVLDLSFIGWRLLEGITFGIAGVFYVEPYYQATIAELYTFNRNMAYQQGYIR</sequence>
<dbReference type="AlphaFoldDB" id="A0A426DEM3"/>
<evidence type="ECO:0000256" key="1">
    <source>
        <dbReference type="SAM" id="Phobius"/>
    </source>
</evidence>
<dbReference type="Proteomes" id="UP000274920">
    <property type="component" value="Unassembled WGS sequence"/>
</dbReference>
<keyword evidence="1" id="KW-0812">Transmembrane</keyword>
<protein>
    <submittedName>
        <fullName evidence="2">DUF975 family protein</fullName>
    </submittedName>
</protein>
<proteinExistence type="predicted"/>
<name>A0A426DEM3_9FIRM</name>
<dbReference type="RefSeq" id="WP_125126974.1">
    <property type="nucleotide sequence ID" value="NZ_RHJS01000002.1"/>
</dbReference>
<keyword evidence="1" id="KW-1133">Transmembrane helix</keyword>
<feature type="transmembrane region" description="Helical" evidence="1">
    <location>
        <begin position="192"/>
        <end position="218"/>
    </location>
</feature>
<keyword evidence="3" id="KW-1185">Reference proteome</keyword>
<dbReference type="PANTHER" id="PTHR40076:SF1">
    <property type="entry name" value="MEMBRANE PROTEIN"/>
    <property type="match status" value="1"/>
</dbReference>
<dbReference type="EMBL" id="RHJS01000002">
    <property type="protein sequence ID" value="RRK31270.1"/>
    <property type="molecule type" value="Genomic_DNA"/>
</dbReference>
<accession>A0A426DEM3</accession>
<dbReference type="Pfam" id="PF06161">
    <property type="entry name" value="DUF975"/>
    <property type="match status" value="1"/>
</dbReference>
<evidence type="ECO:0000313" key="2">
    <source>
        <dbReference type="EMBL" id="RRK31270.1"/>
    </source>
</evidence>
<evidence type="ECO:0000313" key="3">
    <source>
        <dbReference type="Proteomes" id="UP000274920"/>
    </source>
</evidence>